<dbReference type="AlphaFoldDB" id="A0A1D2J2L4"/>
<reference evidence="1 2" key="1">
    <citation type="submission" date="2016-06" db="EMBL/GenBank/DDBJ databases">
        <authorList>
            <person name="Kjaerup R.B."/>
            <person name="Dalgaard T.S."/>
            <person name="Juul-Madsen H.R."/>
        </authorList>
    </citation>
    <scope>NUCLEOTIDE SEQUENCE [LARGE SCALE GENOMIC DNA]</scope>
    <source>
        <strain evidence="1 2">Pb300</strain>
    </source>
</reference>
<sequence>IKYQLDKSILLVNALSRFKQIRKQQNNHMKILLESTTLNS</sequence>
<proteinExistence type="predicted"/>
<protein>
    <submittedName>
        <fullName evidence="1">Uncharacterized protein</fullName>
    </submittedName>
</protein>
<accession>A0A1D2J2L4</accession>
<dbReference type="EMBL" id="LZYO01001183">
    <property type="protein sequence ID" value="ODH12538.1"/>
    <property type="molecule type" value="Genomic_DNA"/>
</dbReference>
<dbReference type="Proteomes" id="UP000242814">
    <property type="component" value="Unassembled WGS sequence"/>
</dbReference>
<gene>
    <name evidence="1" type="ORF">ACO22_08166</name>
</gene>
<evidence type="ECO:0000313" key="2">
    <source>
        <dbReference type="Proteomes" id="UP000242814"/>
    </source>
</evidence>
<name>A0A1D2J2L4_PARBR</name>
<evidence type="ECO:0000313" key="1">
    <source>
        <dbReference type="EMBL" id="ODH12538.1"/>
    </source>
</evidence>
<comment type="caution">
    <text evidence="1">The sequence shown here is derived from an EMBL/GenBank/DDBJ whole genome shotgun (WGS) entry which is preliminary data.</text>
</comment>
<feature type="non-terminal residue" evidence="1">
    <location>
        <position position="1"/>
    </location>
</feature>
<organism evidence="1 2">
    <name type="scientific">Paracoccidioides brasiliensis</name>
    <dbReference type="NCBI Taxonomy" id="121759"/>
    <lineage>
        <taxon>Eukaryota</taxon>
        <taxon>Fungi</taxon>
        <taxon>Dikarya</taxon>
        <taxon>Ascomycota</taxon>
        <taxon>Pezizomycotina</taxon>
        <taxon>Eurotiomycetes</taxon>
        <taxon>Eurotiomycetidae</taxon>
        <taxon>Onygenales</taxon>
        <taxon>Ajellomycetaceae</taxon>
        <taxon>Paracoccidioides</taxon>
    </lineage>
</organism>